<proteinExistence type="predicted"/>
<evidence type="ECO:0000313" key="2">
    <source>
        <dbReference type="Proteomes" id="UP001151081"/>
    </source>
</evidence>
<dbReference type="InterPro" id="IPR052945">
    <property type="entry name" value="Mitotic_Regulator"/>
</dbReference>
<dbReference type="Gene3D" id="1.25.40.10">
    <property type="entry name" value="Tetratricopeptide repeat domain"/>
    <property type="match status" value="1"/>
</dbReference>
<keyword evidence="2" id="KW-1185">Reference proteome</keyword>
<dbReference type="Proteomes" id="UP001151081">
    <property type="component" value="Unassembled WGS sequence"/>
</dbReference>
<sequence length="184" mass="20180">MRNLGFRLLGLSDPEQVKAGMHTLTRAAEQGDIEAEIALGRIYLAGIPAVPKDVKRARGHFLRAEPSRHPSAAYFLGVMSQNGQGVRADPREAARWFEIAAERGSPDATFLLANAYRAGAGVPKDDKKALALYEKAGELEHAPALQTLAMAYLHGELGLEPDDAEYRRYMMEAEHALQHRPVPP</sequence>
<dbReference type="InterPro" id="IPR006597">
    <property type="entry name" value="Sel1-like"/>
</dbReference>
<comment type="caution">
    <text evidence="1">The sequence shown here is derived from an EMBL/GenBank/DDBJ whole genome shotgun (WGS) entry which is preliminary data.</text>
</comment>
<evidence type="ECO:0000313" key="1">
    <source>
        <dbReference type="EMBL" id="MDC3986052.1"/>
    </source>
</evidence>
<dbReference type="Pfam" id="PF08238">
    <property type="entry name" value="Sel1"/>
    <property type="match status" value="4"/>
</dbReference>
<gene>
    <name evidence="1" type="ORF">KEG57_36580</name>
</gene>
<dbReference type="EMBL" id="JAGTJJ010000034">
    <property type="protein sequence ID" value="MDC3986052.1"/>
    <property type="molecule type" value="Genomic_DNA"/>
</dbReference>
<dbReference type="PANTHER" id="PTHR43628">
    <property type="entry name" value="ACTIVATOR OF C KINASE PROTEIN 1-RELATED"/>
    <property type="match status" value="1"/>
</dbReference>
<reference evidence="1 2" key="1">
    <citation type="submission" date="2021-04" db="EMBL/GenBank/DDBJ databases">
        <title>Genome analysis of Polyangium sp.</title>
        <authorList>
            <person name="Li Y."/>
            <person name="Wang J."/>
        </authorList>
    </citation>
    <scope>NUCLEOTIDE SEQUENCE [LARGE SCALE GENOMIC DNA]</scope>
    <source>
        <strain evidence="1 2">SDU14</strain>
    </source>
</reference>
<dbReference type="SMART" id="SM00671">
    <property type="entry name" value="SEL1"/>
    <property type="match status" value="4"/>
</dbReference>
<dbReference type="RefSeq" id="WP_272424392.1">
    <property type="nucleotide sequence ID" value="NZ_JAGTJJ010000034.1"/>
</dbReference>
<accession>A0A9X3X893</accession>
<dbReference type="AlphaFoldDB" id="A0A9X3X893"/>
<dbReference type="InterPro" id="IPR011990">
    <property type="entry name" value="TPR-like_helical_dom_sf"/>
</dbReference>
<organism evidence="1 2">
    <name type="scientific">Polyangium jinanense</name>
    <dbReference type="NCBI Taxonomy" id="2829994"/>
    <lineage>
        <taxon>Bacteria</taxon>
        <taxon>Pseudomonadati</taxon>
        <taxon>Myxococcota</taxon>
        <taxon>Polyangia</taxon>
        <taxon>Polyangiales</taxon>
        <taxon>Polyangiaceae</taxon>
        <taxon>Polyangium</taxon>
    </lineage>
</organism>
<protein>
    <submittedName>
        <fullName evidence="1">Sel1 repeat family protein</fullName>
    </submittedName>
</protein>
<dbReference type="PANTHER" id="PTHR43628:SF1">
    <property type="entry name" value="CHITIN SYNTHASE REGULATORY FACTOR 2-RELATED"/>
    <property type="match status" value="1"/>
</dbReference>
<dbReference type="SUPFAM" id="SSF81901">
    <property type="entry name" value="HCP-like"/>
    <property type="match status" value="1"/>
</dbReference>
<name>A0A9X3X893_9BACT</name>